<proteinExistence type="inferred from homology"/>
<dbReference type="HOGENOM" id="CLU_014658_3_1_0"/>
<keyword evidence="6 8" id="KW-0315">Glutamine amidotransferase</keyword>
<feature type="binding site" evidence="9">
    <location>
        <position position="100"/>
    </location>
    <ligand>
        <name>L-glutamine</name>
        <dbReference type="ChEBI" id="CHEBI:58359"/>
    </ligand>
</feature>
<evidence type="ECO:0000256" key="3">
    <source>
        <dbReference type="ARBA" id="ARBA00012737"/>
    </source>
</evidence>
<evidence type="ECO:0000256" key="1">
    <source>
        <dbReference type="ARBA" id="ARBA00005187"/>
    </source>
</evidence>
<evidence type="ECO:0000256" key="2">
    <source>
        <dbReference type="ARBA" id="ARBA00005752"/>
    </source>
</evidence>
<evidence type="ECO:0000256" key="7">
    <source>
        <dbReference type="ARBA" id="ARBA00048741"/>
    </source>
</evidence>
<feature type="site" description="Important for beta-aspartyl-AMP intermediate formation" evidence="10">
    <location>
        <position position="362"/>
    </location>
</feature>
<evidence type="ECO:0000256" key="8">
    <source>
        <dbReference type="PIRSR" id="PIRSR001589-1"/>
    </source>
</evidence>
<organism evidence="12 13">
    <name type="scientific">Candidatus Moduliflexus flocculans</name>
    <dbReference type="NCBI Taxonomy" id="1499966"/>
    <lineage>
        <taxon>Bacteria</taxon>
        <taxon>Candidatus Moduliflexota</taxon>
        <taxon>Candidatus Moduliflexia</taxon>
        <taxon>Candidatus Moduliflexales</taxon>
        <taxon>Candidatus Moduliflexaceae</taxon>
    </lineage>
</organism>
<dbReference type="NCBIfam" id="TIGR01536">
    <property type="entry name" value="asn_synth_AEB"/>
    <property type="match status" value="1"/>
</dbReference>
<dbReference type="Gene3D" id="3.40.50.620">
    <property type="entry name" value="HUPs"/>
    <property type="match status" value="1"/>
</dbReference>
<dbReference type="PANTHER" id="PTHR43284:SF1">
    <property type="entry name" value="ASPARAGINE SYNTHETASE"/>
    <property type="match status" value="1"/>
</dbReference>
<dbReference type="InterPro" id="IPR006426">
    <property type="entry name" value="Asn_synth_AEB"/>
</dbReference>
<dbReference type="InterPro" id="IPR051786">
    <property type="entry name" value="ASN_synthetase/amidase"/>
</dbReference>
<dbReference type="InterPro" id="IPR033738">
    <property type="entry name" value="AsnB_N"/>
</dbReference>
<dbReference type="InterPro" id="IPR001962">
    <property type="entry name" value="Asn_synthase"/>
</dbReference>
<feature type="binding site" evidence="9">
    <location>
        <position position="288"/>
    </location>
    <ligand>
        <name>ATP</name>
        <dbReference type="ChEBI" id="CHEBI:30616"/>
    </ligand>
</feature>
<keyword evidence="5 9" id="KW-0067">ATP-binding</keyword>
<evidence type="ECO:0000313" key="12">
    <source>
        <dbReference type="EMBL" id="GAK51908.1"/>
    </source>
</evidence>
<accession>A0A081BNE2</accession>
<keyword evidence="8" id="KW-0028">Amino-acid biosynthesis</keyword>
<evidence type="ECO:0000256" key="9">
    <source>
        <dbReference type="PIRSR" id="PIRSR001589-2"/>
    </source>
</evidence>
<keyword evidence="8" id="KW-0061">Asparagine biosynthesis</keyword>
<dbReference type="EC" id="6.3.5.4" evidence="3"/>
<dbReference type="Proteomes" id="UP000030700">
    <property type="component" value="Unassembled WGS sequence"/>
</dbReference>
<dbReference type="GO" id="GO:0005524">
    <property type="term" value="F:ATP binding"/>
    <property type="evidence" value="ECO:0007669"/>
    <property type="project" value="UniProtKB-KW"/>
</dbReference>
<evidence type="ECO:0000256" key="6">
    <source>
        <dbReference type="ARBA" id="ARBA00022962"/>
    </source>
</evidence>
<dbReference type="PROSITE" id="PS51278">
    <property type="entry name" value="GATASE_TYPE_2"/>
    <property type="match status" value="1"/>
</dbReference>
<dbReference type="AlphaFoldDB" id="A0A081BNE2"/>
<dbReference type="GO" id="GO:0005829">
    <property type="term" value="C:cytosol"/>
    <property type="evidence" value="ECO:0007669"/>
    <property type="project" value="TreeGrafter"/>
</dbReference>
<keyword evidence="13" id="KW-1185">Reference proteome</keyword>
<dbReference type="InterPro" id="IPR029055">
    <property type="entry name" value="Ntn_hydrolases_N"/>
</dbReference>
<keyword evidence="4 9" id="KW-0547">Nucleotide-binding</keyword>
<dbReference type="EMBL" id="DF820457">
    <property type="protein sequence ID" value="GAK51908.1"/>
    <property type="molecule type" value="Genomic_DNA"/>
</dbReference>
<sequence length="634" mass="73980">MCGICGKIYADRLQKITEHEIRRMNTVLQHRGPDDEGYFIKNQIGFGHQRLSIIDLSTGQQPMSNARGDLWIVFNGEIYNFLALRNTLTQQGIRFQTMSDTEIILHLYDLYGVTCVEHLRGMFAFAIWDERQQRLFAARDRVGKKPFFYYVNKHGFWFASEIKAILQDDTVERAMNIEAMWHYLTYQYTPPPATMFQGICQLPPAHTLIYESGEVQVERYWTLRYLPKTRQSSQERQEKLLALLRESVKFRMISDVPIGAFLSGGIDSSLIVALMSECSGRPVQTFSIGFEEEEFNELPYARMVAERYGTDHHEFMVKPDTVEILPKLVWQFDEPFGDSSAIPTYYLAQMTSQYVKVALNGDGGDESFAGYMRYLGMRFVKYYRWLPHPIRRNMIEAVLRYAHPHLSVLPAPLAKLFRYLRYVNDLSLASATELYAYAMMICDNSLKTEIVTPNVLQQVGHLQSFDFLASYFHGDHTNHQTDAMLYTDVMTYLPGDLLVKMDRMTMAHHVEGRSPFLDHKLMEFIATVPAEEKIRGSCLKFLLKQVARPYLPEELLTRRKQGFSVPLRLWFRNELKSMLNDHLRSSLLVRDGILNGQTIQRILDEHQQHTQDHQHQIWLLLNLELWYQMFFHHG</sequence>
<dbReference type="GO" id="GO:0004066">
    <property type="term" value="F:asparagine synthase (glutamine-hydrolyzing) activity"/>
    <property type="evidence" value="ECO:0007669"/>
    <property type="project" value="UniProtKB-EC"/>
</dbReference>
<protein>
    <recommendedName>
        <fullName evidence="3">asparagine synthase (glutamine-hydrolyzing)</fullName>
        <ecNumber evidence="3">6.3.5.4</ecNumber>
    </recommendedName>
</protein>
<evidence type="ECO:0000313" key="13">
    <source>
        <dbReference type="Proteomes" id="UP000030700"/>
    </source>
</evidence>
<dbReference type="Pfam" id="PF00733">
    <property type="entry name" value="Asn_synthase"/>
    <property type="match status" value="1"/>
</dbReference>
<evidence type="ECO:0000256" key="4">
    <source>
        <dbReference type="ARBA" id="ARBA00022741"/>
    </source>
</evidence>
<dbReference type="PIRSF" id="PIRSF001589">
    <property type="entry name" value="Asn_synthetase_glu-h"/>
    <property type="match status" value="1"/>
</dbReference>
<dbReference type="STRING" id="1499966.U14_03154"/>
<comment type="catalytic activity">
    <reaction evidence="7">
        <text>L-aspartate + L-glutamine + ATP + H2O = L-asparagine + L-glutamate + AMP + diphosphate + H(+)</text>
        <dbReference type="Rhea" id="RHEA:12228"/>
        <dbReference type="ChEBI" id="CHEBI:15377"/>
        <dbReference type="ChEBI" id="CHEBI:15378"/>
        <dbReference type="ChEBI" id="CHEBI:29985"/>
        <dbReference type="ChEBI" id="CHEBI:29991"/>
        <dbReference type="ChEBI" id="CHEBI:30616"/>
        <dbReference type="ChEBI" id="CHEBI:33019"/>
        <dbReference type="ChEBI" id="CHEBI:58048"/>
        <dbReference type="ChEBI" id="CHEBI:58359"/>
        <dbReference type="ChEBI" id="CHEBI:456215"/>
        <dbReference type="EC" id="6.3.5.4"/>
    </reaction>
</comment>
<dbReference type="CDD" id="cd00712">
    <property type="entry name" value="AsnB"/>
    <property type="match status" value="1"/>
</dbReference>
<feature type="active site" description="For GATase activity" evidence="8">
    <location>
        <position position="2"/>
    </location>
</feature>
<dbReference type="CDD" id="cd01991">
    <property type="entry name" value="Asn_synthase_B_C"/>
    <property type="match status" value="1"/>
</dbReference>
<dbReference type="SUPFAM" id="SSF52402">
    <property type="entry name" value="Adenine nucleotide alpha hydrolases-like"/>
    <property type="match status" value="1"/>
</dbReference>
<evidence type="ECO:0000259" key="11">
    <source>
        <dbReference type="PROSITE" id="PS51278"/>
    </source>
</evidence>
<dbReference type="Gene3D" id="3.60.20.10">
    <property type="entry name" value="Glutamine Phosphoribosylpyrophosphate, subunit 1, domain 1"/>
    <property type="match status" value="1"/>
</dbReference>
<dbReference type="GO" id="GO:0006529">
    <property type="term" value="P:asparagine biosynthetic process"/>
    <property type="evidence" value="ECO:0007669"/>
    <property type="project" value="UniProtKB-KW"/>
</dbReference>
<reference evidence="12 13" key="1">
    <citation type="journal article" date="2015" name="PeerJ">
        <title>First genomic representation of candidate bacterial phylum KSB3 points to enhanced environmental sensing as a trigger of wastewater bulking.</title>
        <authorList>
            <person name="Sekiguchi Y."/>
            <person name="Ohashi A."/>
            <person name="Parks D.H."/>
            <person name="Yamauchi T."/>
            <person name="Tyson G.W."/>
            <person name="Hugenholtz P."/>
        </authorList>
    </citation>
    <scope>NUCLEOTIDE SEQUENCE [LARGE SCALE GENOMIC DNA]</scope>
</reference>
<name>A0A081BNE2_9BACT</name>
<dbReference type="InterPro" id="IPR017932">
    <property type="entry name" value="GATase_2_dom"/>
</dbReference>
<evidence type="ECO:0000256" key="5">
    <source>
        <dbReference type="ARBA" id="ARBA00022840"/>
    </source>
</evidence>
<comment type="pathway">
    <text evidence="1">Amino-acid biosynthesis; L-asparagine biosynthesis; L-asparagine from L-aspartate (L-Gln route): step 1/1.</text>
</comment>
<evidence type="ECO:0000256" key="10">
    <source>
        <dbReference type="PIRSR" id="PIRSR001589-3"/>
    </source>
</evidence>
<dbReference type="PANTHER" id="PTHR43284">
    <property type="entry name" value="ASPARAGINE SYNTHETASE (GLUTAMINE-HYDROLYZING)"/>
    <property type="match status" value="1"/>
</dbReference>
<dbReference type="Pfam" id="PF13537">
    <property type="entry name" value="GATase_7"/>
    <property type="match status" value="1"/>
</dbReference>
<feature type="domain" description="Glutamine amidotransferase type-2" evidence="11">
    <location>
        <begin position="2"/>
        <end position="213"/>
    </location>
</feature>
<comment type="similarity">
    <text evidence="2">Belongs to the asparagine synthetase family.</text>
</comment>
<gene>
    <name evidence="12" type="ORF">U14_03154</name>
</gene>
<dbReference type="InterPro" id="IPR014729">
    <property type="entry name" value="Rossmann-like_a/b/a_fold"/>
</dbReference>
<dbReference type="SUPFAM" id="SSF56235">
    <property type="entry name" value="N-terminal nucleophile aminohydrolases (Ntn hydrolases)"/>
    <property type="match status" value="1"/>
</dbReference>